<sequence length="565" mass="62983">MRHQSSVVLLSTVVGISLAGASGVPRGVGPDFARFYEPKDRFTCINHPTVVLKPSQVNDNSCDCPDGSDEPGTAACAYLDSLSPPQPLEGSLSGTTNTANALPGFWCENKGYEGAYVPFSFVNDGVCDHELCCDGSEEYSGVGGVKCANKCDAIGKEYRRIQEERRISQEKALKKRRTLVKEAKELRRQIEARIIKLESEIVGLESKEKDLRTKFEEVERAEKGKMVKREGGKGGKLSVLLGMAKSRVAELRNTLDKVLDQRDDFHDKVEELEAILAGLKEQWNPNFNDEGAKAAVRAWEDYEAKHKEEKRHADLTEDEITQILKEDSSESGIDWKQFEEEEETDTDILYSFEAYLPDFMKEFLHGKLVGLRVWMIENGLLADSPSQGESHLVKAAREAVDAASNDLSSKRSSLSTEKTELTKDFGADDVFRALKGKCVSVESGEYEYELCWMDKTTQKSKKGHGDTSMGTFDKIDSGEADEEERVDGKGLGRGRRVVLRYENGQHCWNGPNRRTDVWLACAEKDELWRVTEAEKCVYRMEVGTPAVCEDNKAASADGAHAKDEL</sequence>
<reference evidence="10" key="4">
    <citation type="journal article" date="2015" name="G3 (Bethesda)">
        <title>Genome sequences of three phytopathogenic species of the Magnaporthaceae family of fungi.</title>
        <authorList>
            <person name="Okagaki L.H."/>
            <person name="Nunes C.C."/>
            <person name="Sailsbery J."/>
            <person name="Clay B."/>
            <person name="Brown D."/>
            <person name="John T."/>
            <person name="Oh Y."/>
            <person name="Young N."/>
            <person name="Fitzgerald M."/>
            <person name="Haas B.J."/>
            <person name="Zeng Q."/>
            <person name="Young S."/>
            <person name="Adiconis X."/>
            <person name="Fan L."/>
            <person name="Levin J.Z."/>
            <person name="Mitchell T.K."/>
            <person name="Okubara P.A."/>
            <person name="Farman M.L."/>
            <person name="Kohn L.M."/>
            <person name="Birren B."/>
            <person name="Ma L.-J."/>
            <person name="Dean R.A."/>
        </authorList>
    </citation>
    <scope>NUCLEOTIDE SEQUENCE</scope>
    <source>
        <strain evidence="10">ATCC 64411 / 73-15</strain>
    </source>
</reference>
<dbReference type="eggNOG" id="KOG2397">
    <property type="taxonomic scope" value="Eukaryota"/>
</dbReference>
<protein>
    <recommendedName>
        <fullName evidence="1">Glucosidase 2 subunit beta</fullName>
    </recommendedName>
</protein>
<dbReference type="EnsemblFungi" id="MAPG_01578T0">
    <property type="protein sequence ID" value="MAPG_01578T0"/>
    <property type="gene ID" value="MAPG_01578"/>
</dbReference>
<feature type="signal peptide" evidence="7">
    <location>
        <begin position="1"/>
        <end position="23"/>
    </location>
</feature>
<keyword evidence="4" id="KW-1015">Disulfide bond</keyword>
<feature type="domain" description="MRH" evidence="8">
    <location>
        <begin position="436"/>
        <end position="550"/>
    </location>
</feature>
<proteinExistence type="predicted"/>
<dbReference type="PROSITE" id="PS51914">
    <property type="entry name" value="MRH"/>
    <property type="match status" value="1"/>
</dbReference>
<dbReference type="AlphaFoldDB" id="A0A0C4DP27"/>
<accession>A0A0C4DP27</accession>
<keyword evidence="11" id="KW-1185">Reference proteome</keyword>
<name>A0A0C4DP27_MAGP6</name>
<feature type="coiled-coil region" evidence="5">
    <location>
        <begin position="169"/>
        <end position="282"/>
    </location>
</feature>
<keyword evidence="2 7" id="KW-0732">Signal</keyword>
<evidence type="ECO:0000256" key="3">
    <source>
        <dbReference type="ARBA" id="ARBA00022824"/>
    </source>
</evidence>
<evidence type="ECO:0000256" key="1">
    <source>
        <dbReference type="ARBA" id="ARBA00022387"/>
    </source>
</evidence>
<dbReference type="OrthoDB" id="28322at2759"/>
<reference evidence="9" key="3">
    <citation type="submission" date="2011-03" db="EMBL/GenBank/DDBJ databases">
        <title>Annotation of Magnaporthe poae ATCC 64411.</title>
        <authorList>
            <person name="Ma L.-J."/>
            <person name="Dead R."/>
            <person name="Young S.K."/>
            <person name="Zeng Q."/>
            <person name="Gargeya S."/>
            <person name="Fitzgerald M."/>
            <person name="Haas B."/>
            <person name="Abouelleil A."/>
            <person name="Alvarado L."/>
            <person name="Arachchi H.M."/>
            <person name="Berlin A."/>
            <person name="Brown A."/>
            <person name="Chapman S.B."/>
            <person name="Chen Z."/>
            <person name="Dunbar C."/>
            <person name="Freedman E."/>
            <person name="Gearin G."/>
            <person name="Gellesch M."/>
            <person name="Goldberg J."/>
            <person name="Griggs A."/>
            <person name="Gujja S."/>
            <person name="Heiman D."/>
            <person name="Howarth C."/>
            <person name="Larson L."/>
            <person name="Lui A."/>
            <person name="MacDonald P.J.P."/>
            <person name="Mehta T."/>
            <person name="Montmayeur A."/>
            <person name="Murphy C."/>
            <person name="Neiman D."/>
            <person name="Pearson M."/>
            <person name="Priest M."/>
            <person name="Roberts A."/>
            <person name="Saif S."/>
            <person name="Shea T."/>
            <person name="Shenoy N."/>
            <person name="Sisk P."/>
            <person name="Stolte C."/>
            <person name="Sykes S."/>
            <person name="Yandava C."/>
            <person name="Wortman J."/>
            <person name="Nusbaum C."/>
            <person name="Birren B."/>
        </authorList>
    </citation>
    <scope>NUCLEOTIDE SEQUENCE</scope>
    <source>
        <strain evidence="9">ATCC 64411</strain>
    </source>
</reference>
<dbReference type="GO" id="GO:0017177">
    <property type="term" value="C:glucosidase II complex"/>
    <property type="evidence" value="ECO:0007669"/>
    <property type="project" value="TreeGrafter"/>
</dbReference>
<feature type="region of interest" description="Disordered" evidence="6">
    <location>
        <begin position="458"/>
        <end position="489"/>
    </location>
</feature>
<dbReference type="Pfam" id="PF13015">
    <property type="entry name" value="PRKCSH_1"/>
    <property type="match status" value="1"/>
</dbReference>
<keyword evidence="5" id="KW-0175">Coiled coil</keyword>
<organism evidence="10 11">
    <name type="scientific">Magnaporthiopsis poae (strain ATCC 64411 / 73-15)</name>
    <name type="common">Kentucky bluegrass fungus</name>
    <name type="synonym">Magnaporthe poae</name>
    <dbReference type="NCBI Taxonomy" id="644358"/>
    <lineage>
        <taxon>Eukaryota</taxon>
        <taxon>Fungi</taxon>
        <taxon>Dikarya</taxon>
        <taxon>Ascomycota</taxon>
        <taxon>Pezizomycotina</taxon>
        <taxon>Sordariomycetes</taxon>
        <taxon>Sordariomycetidae</taxon>
        <taxon>Magnaporthales</taxon>
        <taxon>Magnaporthaceae</taxon>
        <taxon>Magnaporthiopsis</taxon>
    </lineage>
</organism>
<dbReference type="Pfam" id="PF12999">
    <property type="entry name" value="PRKCSH-like"/>
    <property type="match status" value="2"/>
</dbReference>
<dbReference type="SUPFAM" id="SSF50911">
    <property type="entry name" value="Mannose 6-phosphate receptor domain"/>
    <property type="match status" value="1"/>
</dbReference>
<dbReference type="Gene3D" id="2.70.130.10">
    <property type="entry name" value="Mannose-6-phosphate receptor binding domain"/>
    <property type="match status" value="1"/>
</dbReference>
<evidence type="ECO:0000256" key="2">
    <source>
        <dbReference type="ARBA" id="ARBA00022729"/>
    </source>
</evidence>
<dbReference type="EMBL" id="ADBL01000383">
    <property type="status" value="NOT_ANNOTATED_CDS"/>
    <property type="molecule type" value="Genomic_DNA"/>
</dbReference>
<evidence type="ECO:0000313" key="10">
    <source>
        <dbReference type="EnsemblFungi" id="MAPG_01578T0"/>
    </source>
</evidence>
<dbReference type="STRING" id="644358.A0A0C4DP27"/>
<evidence type="ECO:0000259" key="8">
    <source>
        <dbReference type="PROSITE" id="PS51914"/>
    </source>
</evidence>
<dbReference type="InterPro" id="IPR028146">
    <property type="entry name" value="PRKCSH_N"/>
</dbReference>
<dbReference type="InterPro" id="IPR036607">
    <property type="entry name" value="PRKCSH"/>
</dbReference>
<evidence type="ECO:0000256" key="5">
    <source>
        <dbReference type="SAM" id="Coils"/>
    </source>
</evidence>
<reference evidence="10" key="5">
    <citation type="submission" date="2015-06" db="UniProtKB">
        <authorList>
            <consortium name="EnsemblFungi"/>
        </authorList>
    </citation>
    <scope>IDENTIFICATION</scope>
    <source>
        <strain evidence="10">ATCC 64411</strain>
    </source>
</reference>
<evidence type="ECO:0000256" key="4">
    <source>
        <dbReference type="ARBA" id="ARBA00023157"/>
    </source>
</evidence>
<dbReference type="OMA" id="YENGQHC"/>
<dbReference type="GO" id="GO:0006491">
    <property type="term" value="P:N-glycan processing"/>
    <property type="evidence" value="ECO:0007669"/>
    <property type="project" value="TreeGrafter"/>
</dbReference>
<feature type="chain" id="PRO_5009385183" description="Glucosidase 2 subunit beta" evidence="7">
    <location>
        <begin position="24"/>
        <end position="565"/>
    </location>
</feature>
<dbReference type="InterPro" id="IPR044865">
    <property type="entry name" value="MRH_dom"/>
</dbReference>
<dbReference type="PANTHER" id="PTHR12630:SF1">
    <property type="entry name" value="GLUCOSIDASE 2 SUBUNIT BETA"/>
    <property type="match status" value="1"/>
</dbReference>
<dbReference type="Proteomes" id="UP000011715">
    <property type="component" value="Unassembled WGS sequence"/>
</dbReference>
<keyword evidence="3" id="KW-0256">Endoplasmic reticulum</keyword>
<dbReference type="EMBL" id="GL876966">
    <property type="protein sequence ID" value="KLU82506.1"/>
    <property type="molecule type" value="Genomic_DNA"/>
</dbReference>
<reference evidence="9" key="2">
    <citation type="submission" date="2010-05" db="EMBL/GenBank/DDBJ databases">
        <title>The Genome Sequence of Magnaporthe poae strain ATCC 64411.</title>
        <authorList>
            <consortium name="The Broad Institute Genome Sequencing Platform"/>
            <consortium name="Broad Institute Genome Sequencing Center for Infectious Disease"/>
            <person name="Ma L.-J."/>
            <person name="Dead R."/>
            <person name="Young S."/>
            <person name="Zeng Q."/>
            <person name="Koehrsen M."/>
            <person name="Alvarado L."/>
            <person name="Berlin A."/>
            <person name="Chapman S.B."/>
            <person name="Chen Z."/>
            <person name="Freedman E."/>
            <person name="Gellesch M."/>
            <person name="Goldberg J."/>
            <person name="Griggs A."/>
            <person name="Gujja S."/>
            <person name="Heilman E.R."/>
            <person name="Heiman D."/>
            <person name="Hepburn T."/>
            <person name="Howarth C."/>
            <person name="Jen D."/>
            <person name="Larson L."/>
            <person name="Mehta T."/>
            <person name="Neiman D."/>
            <person name="Pearson M."/>
            <person name="Roberts A."/>
            <person name="Saif S."/>
            <person name="Shea T."/>
            <person name="Shenoy N."/>
            <person name="Sisk P."/>
            <person name="Stolte C."/>
            <person name="Sykes S."/>
            <person name="Walk T."/>
            <person name="White J."/>
            <person name="Yandava C."/>
            <person name="Haas B."/>
            <person name="Nusbaum C."/>
            <person name="Birren B."/>
        </authorList>
    </citation>
    <scope>NUCLEOTIDE SEQUENCE</scope>
    <source>
        <strain evidence="9">ATCC 64411</strain>
    </source>
</reference>
<dbReference type="InterPro" id="IPR039794">
    <property type="entry name" value="Gtb1-like"/>
</dbReference>
<evidence type="ECO:0000313" key="9">
    <source>
        <dbReference type="EMBL" id="KLU82506.1"/>
    </source>
</evidence>
<dbReference type="VEuPathDB" id="FungiDB:MAPG_01578"/>
<reference evidence="11" key="1">
    <citation type="submission" date="2010-05" db="EMBL/GenBank/DDBJ databases">
        <title>The genome sequence of Magnaporthe poae strain ATCC 64411.</title>
        <authorList>
            <person name="Ma L.-J."/>
            <person name="Dead R."/>
            <person name="Young S."/>
            <person name="Zeng Q."/>
            <person name="Koehrsen M."/>
            <person name="Alvarado L."/>
            <person name="Berlin A."/>
            <person name="Chapman S.B."/>
            <person name="Chen Z."/>
            <person name="Freedman E."/>
            <person name="Gellesch M."/>
            <person name="Goldberg J."/>
            <person name="Griggs A."/>
            <person name="Gujja S."/>
            <person name="Heilman E.R."/>
            <person name="Heiman D."/>
            <person name="Hepburn T."/>
            <person name="Howarth C."/>
            <person name="Jen D."/>
            <person name="Larson L."/>
            <person name="Mehta T."/>
            <person name="Neiman D."/>
            <person name="Pearson M."/>
            <person name="Roberts A."/>
            <person name="Saif S."/>
            <person name="Shea T."/>
            <person name="Shenoy N."/>
            <person name="Sisk P."/>
            <person name="Stolte C."/>
            <person name="Sykes S."/>
            <person name="Walk T."/>
            <person name="White J."/>
            <person name="Yandava C."/>
            <person name="Haas B."/>
            <person name="Nusbaum C."/>
            <person name="Birren B."/>
        </authorList>
    </citation>
    <scope>NUCLEOTIDE SEQUENCE [LARGE SCALE GENOMIC DNA]</scope>
    <source>
        <strain evidence="11">ATCC 64411 / 73-15</strain>
    </source>
</reference>
<evidence type="ECO:0000313" key="11">
    <source>
        <dbReference type="Proteomes" id="UP000011715"/>
    </source>
</evidence>
<evidence type="ECO:0000256" key="7">
    <source>
        <dbReference type="SAM" id="SignalP"/>
    </source>
</evidence>
<evidence type="ECO:0000256" key="6">
    <source>
        <dbReference type="SAM" id="MobiDB-lite"/>
    </source>
</evidence>
<gene>
    <name evidence="9" type="ORF">MAPG_01578</name>
</gene>
<dbReference type="InterPro" id="IPR009011">
    <property type="entry name" value="Man6P_isomerase_rcpt-bd_dom_sf"/>
</dbReference>
<dbReference type="PANTHER" id="PTHR12630">
    <property type="entry name" value="N-LINKED OLIGOSACCHARIDE PROCESSING"/>
    <property type="match status" value="1"/>
</dbReference>